<gene>
    <name evidence="1" type="ORF">EG799_01485</name>
</gene>
<dbReference type="Pfam" id="PF11134">
    <property type="entry name" value="Phage_stabilise"/>
    <property type="match status" value="1"/>
</dbReference>
<dbReference type="RefSeq" id="WP_123877922.1">
    <property type="nucleotide sequence ID" value="NZ_RPFZ01000001.1"/>
</dbReference>
<evidence type="ECO:0000313" key="2">
    <source>
        <dbReference type="Proteomes" id="UP000275232"/>
    </source>
</evidence>
<protein>
    <submittedName>
        <fullName evidence="1">Uncharacterized protein</fullName>
    </submittedName>
</protein>
<accession>A0A3N5CPZ6</accession>
<dbReference type="AlphaFoldDB" id="A0A3N5CPZ6"/>
<name>A0A3N5CPZ6_9SPHN</name>
<organism evidence="1 2">
    <name type="scientific">Aurantiacibacter spongiae</name>
    <dbReference type="NCBI Taxonomy" id="2488860"/>
    <lineage>
        <taxon>Bacteria</taxon>
        <taxon>Pseudomonadati</taxon>
        <taxon>Pseudomonadota</taxon>
        <taxon>Alphaproteobacteria</taxon>
        <taxon>Sphingomonadales</taxon>
        <taxon>Erythrobacteraceae</taxon>
        <taxon>Aurantiacibacter</taxon>
    </lineage>
</organism>
<dbReference type="OrthoDB" id="7842371at2"/>
<dbReference type="Proteomes" id="UP000275232">
    <property type="component" value="Unassembled WGS sequence"/>
</dbReference>
<dbReference type="EMBL" id="RPFZ01000001">
    <property type="protein sequence ID" value="RPF70446.1"/>
    <property type="molecule type" value="Genomic_DNA"/>
</dbReference>
<proteinExistence type="predicted"/>
<dbReference type="InterPro" id="IPR021098">
    <property type="entry name" value="Phage_P22_Gp10"/>
</dbReference>
<comment type="caution">
    <text evidence="1">The sequence shown here is derived from an EMBL/GenBank/DDBJ whole genome shotgun (WGS) entry which is preliminary data.</text>
</comment>
<keyword evidence="2" id="KW-1185">Reference proteome</keyword>
<evidence type="ECO:0000313" key="1">
    <source>
        <dbReference type="EMBL" id="RPF70446.1"/>
    </source>
</evidence>
<reference evidence="1 2" key="1">
    <citation type="submission" date="2018-11" db="EMBL/GenBank/DDBJ databases">
        <title>Erythrobacter spongiae sp. nov., isolated from a marine sponge.</title>
        <authorList>
            <person name="Zhuang L."/>
            <person name="Luo L."/>
        </authorList>
    </citation>
    <scope>NUCLEOTIDE SEQUENCE [LARGE SCALE GENOMIC DNA]</scope>
    <source>
        <strain evidence="1 2">HN-E23</strain>
    </source>
</reference>
<sequence length="453" mass="49384">MQVPIQSGVRSSESGYSTTFPVNLQHEVRESGISKGQLVTTRGATFFATGPGEDRGGAVFKGVHYRVMGSSLISVAADGSIAIIGDVGTDTRPAGFTQDFDRLAIRSAEKLFYYDGADLLKVADFDLGKVLDVDWMDGYFVTTDGEYLVVTDLLDPTSVDALKYGSAESDPDPITGVKVFEEELYGFGRYSVQVFRNVGSTGFPFQNVRGATISVGCVSADAKVRIGQTLAFVGGARDEPIGLYILAGGQATRVSPPEIDDMLVGVDEAAIVLEARTFGDEQHLVMHLPDRAVVLAIRATGQTGEGAWHIAHSGYFKRYRPRFAVYCYGRHIVGDIDSTALGVLSQDISEHFGDSIHWQFDAGLLFDQGNGFIVRETELFGRKPDGDATMWLSMTRDGETYSREIGRRMTGRREERMHWRPNCRVGQLIGLRFRGVGQVAVARCEVTGEALAV</sequence>